<dbReference type="Proteomes" id="UP000005442">
    <property type="component" value="Chromosome"/>
</dbReference>
<dbReference type="InterPro" id="IPR050554">
    <property type="entry name" value="Met_Synthase/Corrinoid"/>
</dbReference>
<dbReference type="Gene3D" id="3.40.50.280">
    <property type="entry name" value="Cobalamin-binding domain"/>
    <property type="match status" value="1"/>
</dbReference>
<keyword evidence="2" id="KW-0170">Cobalt</keyword>
<dbReference type="EMBL" id="CP003169">
    <property type="protein sequence ID" value="AEV75198.1"/>
    <property type="molecule type" value="Genomic_DNA"/>
</dbReference>
<gene>
    <name evidence="4" type="ordered locus">MycrhN_4717</name>
</gene>
<evidence type="ECO:0000313" key="4">
    <source>
        <dbReference type="EMBL" id="AEV75198.1"/>
    </source>
</evidence>
<keyword evidence="5" id="KW-1185">Reference proteome</keyword>
<dbReference type="KEGG" id="mrh:MycrhN_4717"/>
<proteinExistence type="predicted"/>
<dbReference type="InterPro" id="IPR036724">
    <property type="entry name" value="Cobalamin-bd_sf"/>
</dbReference>
<dbReference type="AlphaFoldDB" id="G8RR86"/>
<dbReference type="InterPro" id="IPR036594">
    <property type="entry name" value="Meth_synthase_dom"/>
</dbReference>
<dbReference type="InterPro" id="IPR006158">
    <property type="entry name" value="Cobalamin-bd"/>
</dbReference>
<feature type="domain" description="B12-binding" evidence="3">
    <location>
        <begin position="99"/>
        <end position="225"/>
    </location>
</feature>
<evidence type="ECO:0000259" key="3">
    <source>
        <dbReference type="PROSITE" id="PS51332"/>
    </source>
</evidence>
<dbReference type="STRING" id="710685.MycrhN_4717"/>
<dbReference type="GO" id="GO:0031419">
    <property type="term" value="F:cobalamin binding"/>
    <property type="evidence" value="ECO:0007669"/>
    <property type="project" value="InterPro"/>
</dbReference>
<dbReference type="PANTHER" id="PTHR45833:SF1">
    <property type="entry name" value="METHIONINE SYNTHASE"/>
    <property type="match status" value="1"/>
</dbReference>
<dbReference type="PROSITE" id="PS51332">
    <property type="entry name" value="B12_BINDING"/>
    <property type="match status" value="1"/>
</dbReference>
<name>G8RR86_MYCRN</name>
<protein>
    <submittedName>
        <fullName evidence="4">Putative cobalamin binding protein</fullName>
    </submittedName>
</protein>
<reference evidence="4 5" key="1">
    <citation type="submission" date="2011-12" db="EMBL/GenBank/DDBJ databases">
        <title>Complete sequence of Mycobacterium rhodesiae NBB3.</title>
        <authorList>
            <consortium name="US DOE Joint Genome Institute"/>
            <person name="Lucas S."/>
            <person name="Han J."/>
            <person name="Lapidus A."/>
            <person name="Cheng J.-F."/>
            <person name="Goodwin L."/>
            <person name="Pitluck S."/>
            <person name="Peters L."/>
            <person name="Mikhailova N."/>
            <person name="Gu W."/>
            <person name="Detter J.C."/>
            <person name="Han C."/>
            <person name="Tapia R."/>
            <person name="Land M."/>
            <person name="Hauser L."/>
            <person name="Kyrpides N."/>
            <person name="Ivanova N."/>
            <person name="Pagani I."/>
            <person name="Mattes T."/>
            <person name="Holmes A."/>
            <person name="Rutledge P."/>
            <person name="Paulsen I."/>
            <person name="Coleman N."/>
            <person name="Woyke T."/>
        </authorList>
    </citation>
    <scope>NUCLEOTIDE SEQUENCE [LARGE SCALE GENOMIC DNA]</scope>
    <source>
        <strain evidence="4 5">NBB3</strain>
    </source>
</reference>
<dbReference type="PANTHER" id="PTHR45833">
    <property type="entry name" value="METHIONINE SYNTHASE"/>
    <property type="match status" value="1"/>
</dbReference>
<evidence type="ECO:0000256" key="1">
    <source>
        <dbReference type="ARBA" id="ARBA00022723"/>
    </source>
</evidence>
<evidence type="ECO:0000313" key="5">
    <source>
        <dbReference type="Proteomes" id="UP000005442"/>
    </source>
</evidence>
<dbReference type="GO" id="GO:0008705">
    <property type="term" value="F:methionine synthase activity"/>
    <property type="evidence" value="ECO:0007669"/>
    <property type="project" value="TreeGrafter"/>
</dbReference>
<dbReference type="Pfam" id="PF02607">
    <property type="entry name" value="B12-binding_2"/>
    <property type="match status" value="1"/>
</dbReference>
<dbReference type="eggNOG" id="COG5012">
    <property type="taxonomic scope" value="Bacteria"/>
</dbReference>
<dbReference type="SUPFAM" id="SSF52242">
    <property type="entry name" value="Cobalamin (vitamin B12)-binding domain"/>
    <property type="match status" value="1"/>
</dbReference>
<dbReference type="GO" id="GO:0046653">
    <property type="term" value="P:tetrahydrofolate metabolic process"/>
    <property type="evidence" value="ECO:0007669"/>
    <property type="project" value="TreeGrafter"/>
</dbReference>
<sequence>MTSQVTRSATKSEALERLWGAVIDGDEYAAVGTVFAALDDGFAPESVLLELIARVQHRIGTEWAANRLTVAQEHAATAINERVIAALAHHPSCRRTPDAGRVTVACVDGEWHALPARLLAEVLRLQGWQVDFLGAQVPTPHLIAHLHQHGPDAVALSCSIPTRLPTAHAAITACQAAGVYVLAGGAAFGPDGRYARLLGADAWAPDAQSAAQCLSGDFPRVRFTSNHQPIDDLPHLADQEFTMVSRSAARLVETTVGDLERRFPAMAGYTDAQRQHTVEDIAHIVDFLATALYTDDDELFTEFVIWTAGILSARGVPTESLDPALDLLAAQLRDFPRTQRIISAALTALTDTKDEQRV</sequence>
<dbReference type="HOGENOM" id="CLU_069063_0_0_11"/>
<organism evidence="4 5">
    <name type="scientific">Mycolicibacterium rhodesiae (strain NBB3)</name>
    <name type="common">Mycobacterium rhodesiae</name>
    <dbReference type="NCBI Taxonomy" id="710685"/>
    <lineage>
        <taxon>Bacteria</taxon>
        <taxon>Bacillati</taxon>
        <taxon>Actinomycetota</taxon>
        <taxon>Actinomycetes</taxon>
        <taxon>Mycobacteriales</taxon>
        <taxon>Mycobacteriaceae</taxon>
        <taxon>Mycolicibacterium</taxon>
    </lineage>
</organism>
<dbReference type="PATRIC" id="fig|710685.3.peg.4722"/>
<dbReference type="GO" id="GO:0005829">
    <property type="term" value="C:cytosol"/>
    <property type="evidence" value="ECO:0007669"/>
    <property type="project" value="TreeGrafter"/>
</dbReference>
<evidence type="ECO:0000256" key="2">
    <source>
        <dbReference type="ARBA" id="ARBA00023285"/>
    </source>
</evidence>
<dbReference type="InterPro" id="IPR003759">
    <property type="entry name" value="Cbl-bd_cap"/>
</dbReference>
<dbReference type="Pfam" id="PF02310">
    <property type="entry name" value="B12-binding"/>
    <property type="match status" value="1"/>
</dbReference>
<keyword evidence="1" id="KW-0479">Metal-binding</keyword>
<dbReference type="GO" id="GO:0046872">
    <property type="term" value="F:metal ion binding"/>
    <property type="evidence" value="ECO:0007669"/>
    <property type="project" value="UniProtKB-KW"/>
</dbReference>
<accession>G8RR86</accession>
<dbReference type="GO" id="GO:0050667">
    <property type="term" value="P:homocysteine metabolic process"/>
    <property type="evidence" value="ECO:0007669"/>
    <property type="project" value="TreeGrafter"/>
</dbReference>
<dbReference type="Gene3D" id="1.10.1240.10">
    <property type="entry name" value="Methionine synthase domain"/>
    <property type="match status" value="1"/>
</dbReference>